<proteinExistence type="predicted"/>
<gene>
    <name evidence="2" type="ORF">MYMAC_006276</name>
</gene>
<name>A0A250K3Z5_9BACT</name>
<feature type="chain" id="PRO_5012128739" description="Outer membrane protein beta-barrel domain-containing protein" evidence="1">
    <location>
        <begin position="25"/>
        <end position="218"/>
    </location>
</feature>
<evidence type="ECO:0000313" key="2">
    <source>
        <dbReference type="EMBL" id="ATB50620.1"/>
    </source>
</evidence>
<dbReference type="Proteomes" id="UP000217343">
    <property type="component" value="Chromosome"/>
</dbReference>
<accession>A0A250K3Z5</accession>
<dbReference type="KEGG" id="mmas:MYMAC_006276"/>
<keyword evidence="1" id="KW-0732">Signal</keyword>
<dbReference type="AlphaFoldDB" id="A0A250K3Z5"/>
<evidence type="ECO:0000256" key="1">
    <source>
        <dbReference type="SAM" id="SignalP"/>
    </source>
</evidence>
<feature type="signal peptide" evidence="1">
    <location>
        <begin position="1"/>
        <end position="24"/>
    </location>
</feature>
<organism evidence="2 3">
    <name type="scientific">Corallococcus macrosporus DSM 14697</name>
    <dbReference type="NCBI Taxonomy" id="1189310"/>
    <lineage>
        <taxon>Bacteria</taxon>
        <taxon>Pseudomonadati</taxon>
        <taxon>Myxococcota</taxon>
        <taxon>Myxococcia</taxon>
        <taxon>Myxococcales</taxon>
        <taxon>Cystobacterineae</taxon>
        <taxon>Myxococcaceae</taxon>
        <taxon>Corallococcus</taxon>
    </lineage>
</organism>
<protein>
    <recommendedName>
        <fullName evidence="4">Outer membrane protein beta-barrel domain-containing protein</fullName>
    </recommendedName>
</protein>
<dbReference type="OrthoDB" id="5525341at2"/>
<evidence type="ECO:0008006" key="4">
    <source>
        <dbReference type="Google" id="ProtNLM"/>
    </source>
</evidence>
<reference evidence="2 3" key="1">
    <citation type="submission" date="2017-06" db="EMBL/GenBank/DDBJ databases">
        <title>Sequencing and comparative analysis of myxobacterial genomes.</title>
        <authorList>
            <person name="Rupp O."/>
            <person name="Goesmann A."/>
            <person name="Sogaard-Andersen L."/>
        </authorList>
    </citation>
    <scope>NUCLEOTIDE SEQUENCE [LARGE SCALE GENOMIC DNA]</scope>
    <source>
        <strain evidence="2 3">DSM 14697</strain>
    </source>
</reference>
<dbReference type="EMBL" id="CP022203">
    <property type="protein sequence ID" value="ATB50620.1"/>
    <property type="molecule type" value="Genomic_DNA"/>
</dbReference>
<keyword evidence="3" id="KW-1185">Reference proteome</keyword>
<evidence type="ECO:0000313" key="3">
    <source>
        <dbReference type="Proteomes" id="UP000217343"/>
    </source>
</evidence>
<sequence length="218" mass="23455">MASGTVRLRLGVLGGLLAGSTSLAAKVADAPVAELAPPAQASPSVQWQLLAGALTSLDGYGSLGYQGGVIGSGWELPRLRFRFQFMVGLPVRLEEARTEVKLEQFALGLWLDTPVLRSGEWRWAVGAGAGLLVFGRTAVPLVSGVDVAGPRYIPSFMTGPDTSLRWRFSRYFGVEGSLAMDVVFGRPILGFVDAQGFQPFREGWAVRPRLNVTMMLFP</sequence>
<dbReference type="RefSeq" id="WP_095960761.1">
    <property type="nucleotide sequence ID" value="NZ_CP022203.1"/>
</dbReference>